<dbReference type="GO" id="GO:0043139">
    <property type="term" value="F:5'-3' DNA helicase activity"/>
    <property type="evidence" value="ECO:0007669"/>
    <property type="project" value="InterPro"/>
</dbReference>
<keyword evidence="8" id="KW-0274">FAD</keyword>
<evidence type="ECO:0000256" key="5">
    <source>
        <dbReference type="ARBA" id="ARBA00016287"/>
    </source>
</evidence>
<keyword evidence="17" id="KW-1185">Reference proteome</keyword>
<evidence type="ECO:0000256" key="14">
    <source>
        <dbReference type="ARBA" id="ARBA00048933"/>
    </source>
</evidence>
<dbReference type="GO" id="GO:0003697">
    <property type="term" value="F:single-stranded DNA binding"/>
    <property type="evidence" value="ECO:0007669"/>
    <property type="project" value="InterPro"/>
</dbReference>
<reference evidence="16 17" key="1">
    <citation type="journal article" date="2017" name="Mycologia">
        <title>Bifiguratus adelaidae, gen. et sp. nov., a new member of Mucoromycotina in endophytic and soil-dwelling habitats.</title>
        <authorList>
            <person name="Torres-Cruz T.J."/>
            <person name="Billingsley Tobias T.L."/>
            <person name="Almatruk M."/>
            <person name="Hesse C."/>
            <person name="Kuske C.R."/>
            <person name="Desiro A."/>
            <person name="Benucci G.M."/>
            <person name="Bonito G."/>
            <person name="Stajich J.E."/>
            <person name="Dunlap C."/>
            <person name="Arnold A.E."/>
            <person name="Porras-Alfaro A."/>
        </authorList>
    </citation>
    <scope>NUCLEOTIDE SEQUENCE [LARGE SCALE GENOMIC DNA]</scope>
    <source>
        <strain evidence="16 17">AZ0501</strain>
    </source>
</reference>
<dbReference type="CDD" id="cd01122">
    <property type="entry name" value="Twinkle_C"/>
    <property type="match status" value="1"/>
</dbReference>
<comment type="similarity">
    <text evidence="3">Belongs to the ferredoxin--NADP reductase type 1 family.</text>
</comment>
<keyword evidence="12" id="KW-0560">Oxidoreductase</keyword>
<protein>
    <recommendedName>
        <fullName evidence="5">NADPH:adrenodoxin oxidoreductase, mitochondrial</fullName>
        <ecNumber evidence="4">1.18.1.6</ecNumber>
    </recommendedName>
</protein>
<dbReference type="GO" id="GO:0016491">
    <property type="term" value="F:oxidoreductase activity"/>
    <property type="evidence" value="ECO:0007669"/>
    <property type="project" value="UniProtKB-KW"/>
</dbReference>
<keyword evidence="13" id="KW-0496">Mitochondrion</keyword>
<organism evidence="16 17">
    <name type="scientific">Bifiguratus adelaidae</name>
    <dbReference type="NCBI Taxonomy" id="1938954"/>
    <lineage>
        <taxon>Eukaryota</taxon>
        <taxon>Fungi</taxon>
        <taxon>Fungi incertae sedis</taxon>
        <taxon>Mucoromycota</taxon>
        <taxon>Mucoromycotina</taxon>
        <taxon>Endogonomycetes</taxon>
        <taxon>Endogonales</taxon>
        <taxon>Endogonales incertae sedis</taxon>
        <taxon>Bifiguratus</taxon>
    </lineage>
</organism>
<dbReference type="PANTHER" id="PTHR12873">
    <property type="entry name" value="T7-LIKE MITOCHONDRIAL DNA HELICASE"/>
    <property type="match status" value="1"/>
</dbReference>
<dbReference type="PRINTS" id="PR00419">
    <property type="entry name" value="ADXRDTASE"/>
</dbReference>
<dbReference type="SUPFAM" id="SSF56731">
    <property type="entry name" value="DNA primase core"/>
    <property type="match status" value="1"/>
</dbReference>
<dbReference type="SUPFAM" id="SSF51971">
    <property type="entry name" value="Nucleotide-binding domain"/>
    <property type="match status" value="1"/>
</dbReference>
<dbReference type="EMBL" id="MVBO01000124">
    <property type="protein sequence ID" value="OZJ02810.1"/>
    <property type="molecule type" value="Genomic_DNA"/>
</dbReference>
<evidence type="ECO:0000313" key="16">
    <source>
        <dbReference type="EMBL" id="OZJ02810.1"/>
    </source>
</evidence>
<evidence type="ECO:0000256" key="8">
    <source>
        <dbReference type="ARBA" id="ARBA00022827"/>
    </source>
</evidence>
<evidence type="ECO:0000256" key="7">
    <source>
        <dbReference type="ARBA" id="ARBA00022630"/>
    </source>
</evidence>
<dbReference type="InterPro" id="IPR027032">
    <property type="entry name" value="Twinkle-like"/>
</dbReference>
<dbReference type="PANTHER" id="PTHR12873:SF0">
    <property type="entry name" value="TWINKLE MTDNA HELICASE"/>
    <property type="match status" value="1"/>
</dbReference>
<name>A0A261XWT5_9FUNG</name>
<dbReference type="EC" id="1.18.1.6" evidence="4"/>
<keyword evidence="11" id="KW-0249">Electron transport</keyword>
<dbReference type="InterPro" id="IPR036188">
    <property type="entry name" value="FAD/NAD-bd_sf"/>
</dbReference>
<evidence type="ECO:0000256" key="4">
    <source>
        <dbReference type="ARBA" id="ARBA00013219"/>
    </source>
</evidence>
<dbReference type="AlphaFoldDB" id="A0A261XWT5"/>
<dbReference type="Gene3D" id="3.40.1360.10">
    <property type="match status" value="1"/>
</dbReference>
<gene>
    <name evidence="16" type="ORF">BZG36_04272</name>
</gene>
<dbReference type="FunFam" id="3.50.50.60:FF:000036">
    <property type="entry name" value="NADPH:adrenodoxin oxidoreductase, mitochondrial"/>
    <property type="match status" value="1"/>
</dbReference>
<comment type="caution">
    <text evidence="16">The sequence shown here is derived from an EMBL/GenBank/DDBJ whole genome shotgun (WGS) entry which is preliminary data.</text>
</comment>
<keyword evidence="9" id="KW-0521">NADP</keyword>
<dbReference type="InterPro" id="IPR027417">
    <property type="entry name" value="P-loop_NTPase"/>
</dbReference>
<dbReference type="InterPro" id="IPR034154">
    <property type="entry name" value="TOPRIM_DnaG/twinkle"/>
</dbReference>
<dbReference type="CDD" id="cd01029">
    <property type="entry name" value="TOPRIM_primases"/>
    <property type="match status" value="1"/>
</dbReference>
<dbReference type="Pfam" id="PF13481">
    <property type="entry name" value="AAA_25"/>
    <property type="match status" value="1"/>
</dbReference>
<keyword evidence="7" id="KW-0285">Flavoprotein</keyword>
<evidence type="ECO:0000313" key="17">
    <source>
        <dbReference type="Proteomes" id="UP000242875"/>
    </source>
</evidence>
<dbReference type="OrthoDB" id="275278at2759"/>
<feature type="domain" description="SF4 helicase" evidence="15">
    <location>
        <begin position="720"/>
        <end position="966"/>
    </location>
</feature>
<comment type="cofactor">
    <cofactor evidence="1">
        <name>FAD</name>
        <dbReference type="ChEBI" id="CHEBI:57692"/>
    </cofactor>
</comment>
<dbReference type="PROSITE" id="PS51199">
    <property type="entry name" value="SF4_HELICASE"/>
    <property type="match status" value="1"/>
</dbReference>
<dbReference type="SUPFAM" id="SSF52540">
    <property type="entry name" value="P-loop containing nucleoside triphosphate hydrolases"/>
    <property type="match status" value="1"/>
</dbReference>
<dbReference type="GO" id="GO:0006260">
    <property type="term" value="P:DNA replication"/>
    <property type="evidence" value="ECO:0007669"/>
    <property type="project" value="InterPro"/>
</dbReference>
<dbReference type="Gene3D" id="3.40.50.300">
    <property type="entry name" value="P-loop containing nucleotide triphosphate hydrolases"/>
    <property type="match status" value="1"/>
</dbReference>
<evidence type="ECO:0000256" key="11">
    <source>
        <dbReference type="ARBA" id="ARBA00022982"/>
    </source>
</evidence>
<evidence type="ECO:0000259" key="15">
    <source>
        <dbReference type="PROSITE" id="PS51199"/>
    </source>
</evidence>
<evidence type="ECO:0000256" key="6">
    <source>
        <dbReference type="ARBA" id="ARBA00022448"/>
    </source>
</evidence>
<evidence type="ECO:0000256" key="3">
    <source>
        <dbReference type="ARBA" id="ARBA00008312"/>
    </source>
</evidence>
<keyword evidence="10" id="KW-0809">Transit peptide</keyword>
<evidence type="ECO:0000256" key="1">
    <source>
        <dbReference type="ARBA" id="ARBA00001974"/>
    </source>
</evidence>
<evidence type="ECO:0000256" key="12">
    <source>
        <dbReference type="ARBA" id="ARBA00023002"/>
    </source>
</evidence>
<keyword evidence="6" id="KW-0813">Transport</keyword>
<dbReference type="Proteomes" id="UP000242875">
    <property type="component" value="Unassembled WGS sequence"/>
</dbReference>
<accession>A0A261XWT5</accession>
<proteinExistence type="inferred from homology"/>
<dbReference type="GO" id="GO:0005524">
    <property type="term" value="F:ATP binding"/>
    <property type="evidence" value="ECO:0007669"/>
    <property type="project" value="InterPro"/>
</dbReference>
<evidence type="ECO:0000256" key="2">
    <source>
        <dbReference type="ARBA" id="ARBA00004173"/>
    </source>
</evidence>
<sequence>MNPNPADGDENLSQVWNAPVTFSVPMAVYGLVGGSLRRSVSALGTRVRREFARGISHSAIVQSPVRLAVIGSGPAGFYTASRVLKDVEDVQVDMYEALPVPHGLVRFGVAPDHPEVKHKFDEVATDPRFGFIGNATIGKDFTLEDLKSHYDGIVLAYGASEDRRLGIENEDTPGVFSARAFVGWYNGLPIHRDLEPDLTRTDTAVIIGQGNVALDIGRILLSPVDMLRKTDITEYALEALSKSRIKRVHIVGRRGPLQVAFTAKELREMMTLPDVGFDTDYELLSSQLAAGSDLMSRNRALKRLMGILEKGSKTPFDTASKSWSLQFLRSPTKIHSGPDGRVSGITYELNQLQGPPEKAKAVGTGQFEDQACGLVFRSIGYKSIALEGLPFNQQSGTVPNEYGKVGDGDHVKGTYHCSNCSNKGSWQDYVKKLKQKQKQRHQMHIQDSSDLVKKNSGSFAKSLEEINAMPQQLFHHPHLVDWCVRDMKIDADVLKRYKVGVGSYPTHSSRIAAIQDKREPHEVPCLTFPQTALDYFSSIDQQGQQDTGVGHRIVRLKAYSPDLHETVTYDPPNQATAGLFGYHTAPFDADTVILTRKELDAMSAYQMTGIPSISLPTPNYTFPEKLTPLLDRFSKIYVWMDDDVEGQTAADRIARKLGESRCLIVHTRSGDLEGPLNAHHVLMQGKSIPELLASAQPVRHDKIVEFADLRDEVYREIMNPEQARGVQSKDLPGLNQVLKGHRPGELTILTGPTGIGKTTIISQLSLDYCKSGVSTLWGSFEIWNTRLARRMLSQYAGTDFSKSREEFDVWADEFQQLPLYFLKFFGSTGVRDVLQACNHAVWAYDVRHIVLDNLQFMLSQQGRSSLERWELQDDAIAEIRRFATQKDVHITLVVHPRKESGQGLDINSVFGSAKVTQEADNVIIIQDADGDRFIDVRKNRFDGTLGQIPFKFDRTTFKILPLDDEEMAALRKKYSQQAKQYAHRAYEKPYTPRNIS</sequence>
<evidence type="ECO:0000256" key="13">
    <source>
        <dbReference type="ARBA" id="ARBA00023128"/>
    </source>
</evidence>
<evidence type="ECO:0000256" key="9">
    <source>
        <dbReference type="ARBA" id="ARBA00022857"/>
    </source>
</evidence>
<comment type="subcellular location">
    <subcellularLocation>
        <location evidence="2">Mitochondrion</location>
    </subcellularLocation>
</comment>
<evidence type="ECO:0000256" key="10">
    <source>
        <dbReference type="ARBA" id="ARBA00022946"/>
    </source>
</evidence>
<comment type="catalytic activity">
    <reaction evidence="14">
        <text>2 reduced [adrenodoxin] + NADP(+) + H(+) = 2 oxidized [adrenodoxin] + NADPH</text>
        <dbReference type="Rhea" id="RHEA:42312"/>
        <dbReference type="Rhea" id="RHEA-COMP:9998"/>
        <dbReference type="Rhea" id="RHEA-COMP:9999"/>
        <dbReference type="ChEBI" id="CHEBI:15378"/>
        <dbReference type="ChEBI" id="CHEBI:33737"/>
        <dbReference type="ChEBI" id="CHEBI:33738"/>
        <dbReference type="ChEBI" id="CHEBI:57783"/>
        <dbReference type="ChEBI" id="CHEBI:58349"/>
        <dbReference type="EC" id="1.18.1.6"/>
    </reaction>
</comment>
<dbReference type="GO" id="GO:0005739">
    <property type="term" value="C:mitochondrion"/>
    <property type="evidence" value="ECO:0007669"/>
    <property type="project" value="UniProtKB-SubCell"/>
</dbReference>
<dbReference type="InterPro" id="IPR007694">
    <property type="entry name" value="DNA_helicase_DnaB-like_C"/>
</dbReference>
<dbReference type="Gene3D" id="3.50.50.60">
    <property type="entry name" value="FAD/NAD(P)-binding domain"/>
    <property type="match status" value="1"/>
</dbReference>